<gene>
    <name evidence="1" type="ORF">M7I_3578</name>
</gene>
<dbReference type="AlphaFoldDB" id="H0ELV5"/>
<proteinExistence type="predicted"/>
<dbReference type="InParanoid" id="H0ELV5"/>
<name>H0ELV5_GLAL7</name>
<dbReference type="OrthoDB" id="5835829at2759"/>
<dbReference type="Proteomes" id="UP000005446">
    <property type="component" value="Unassembled WGS sequence"/>
</dbReference>
<accession>H0ELV5</accession>
<organism evidence="1 2">
    <name type="scientific">Glarea lozoyensis (strain ATCC 74030 / MF5533)</name>
    <dbReference type="NCBI Taxonomy" id="1104152"/>
    <lineage>
        <taxon>Eukaryota</taxon>
        <taxon>Fungi</taxon>
        <taxon>Dikarya</taxon>
        <taxon>Ascomycota</taxon>
        <taxon>Pezizomycotina</taxon>
        <taxon>Leotiomycetes</taxon>
        <taxon>Helotiales</taxon>
        <taxon>Helotiaceae</taxon>
        <taxon>Glarea</taxon>
    </lineage>
</organism>
<sequence length="213" mass="22787">MRRENGIQTAVRSFHTNLPVEALRCDVLPDQVAVWRYSIKSKKQPKKLIKLSDEAAFQLVERKKIDPKRLKLEIFTGPAKAFQSKENGGGGKQAAKTFGMGFGKMVGVLPKATLVDFPLALTEGLHQMPRLYGDTVRNHGKVRDWKSGGVVAGKNFGYGFMDGLSGTIIKPYKGAKENGWAGFGTGLAKGLGGLVAGPGSGMILGGGKRGLGE</sequence>
<dbReference type="EMBL" id="AGUE01000080">
    <property type="protein sequence ID" value="EHL00492.1"/>
    <property type="molecule type" value="Genomic_DNA"/>
</dbReference>
<evidence type="ECO:0000313" key="2">
    <source>
        <dbReference type="Proteomes" id="UP000005446"/>
    </source>
</evidence>
<reference evidence="1 2" key="1">
    <citation type="journal article" date="2012" name="Eukaryot. Cell">
        <title>Genome sequence of the fungus Glarea lozoyensis: the first genome sequence of a species from the Helotiaceae family.</title>
        <authorList>
            <person name="Youssar L."/>
            <person name="Gruening B.A."/>
            <person name="Erxleben A."/>
            <person name="Guenther S."/>
            <person name="Huettel W."/>
        </authorList>
    </citation>
    <scope>NUCLEOTIDE SEQUENCE [LARGE SCALE GENOMIC DNA]</scope>
    <source>
        <strain evidence="2">ATCC 74030 / MF5533</strain>
    </source>
</reference>
<comment type="caution">
    <text evidence="1">The sequence shown here is derived from an EMBL/GenBank/DDBJ whole genome shotgun (WGS) entry which is preliminary data.</text>
</comment>
<evidence type="ECO:0000313" key="1">
    <source>
        <dbReference type="EMBL" id="EHL00492.1"/>
    </source>
</evidence>
<dbReference type="HOGENOM" id="CLU_1294523_0_0_1"/>
<protein>
    <submittedName>
        <fullName evidence="1">Putative Vacuolar protein sorting-associated protein 13C</fullName>
    </submittedName>
</protein>
<keyword evidence="2" id="KW-1185">Reference proteome</keyword>